<dbReference type="EMBL" id="JAAGAX010000010">
    <property type="protein sequence ID" value="KAF2301021.1"/>
    <property type="molecule type" value="Genomic_DNA"/>
</dbReference>
<evidence type="ECO:0000259" key="1">
    <source>
        <dbReference type="Pfam" id="PF14111"/>
    </source>
</evidence>
<dbReference type="AlphaFoldDB" id="A0A6A6LHT8"/>
<accession>A0A6A6LHT8</accession>
<dbReference type="Pfam" id="PF14111">
    <property type="entry name" value="DUF4283"/>
    <property type="match status" value="1"/>
</dbReference>
<evidence type="ECO:0000313" key="3">
    <source>
        <dbReference type="Proteomes" id="UP000467840"/>
    </source>
</evidence>
<gene>
    <name evidence="2" type="ORF">GH714_019335</name>
</gene>
<organism evidence="2 3">
    <name type="scientific">Hevea brasiliensis</name>
    <name type="common">Para rubber tree</name>
    <name type="synonym">Siphonia brasiliensis</name>
    <dbReference type="NCBI Taxonomy" id="3981"/>
    <lineage>
        <taxon>Eukaryota</taxon>
        <taxon>Viridiplantae</taxon>
        <taxon>Streptophyta</taxon>
        <taxon>Embryophyta</taxon>
        <taxon>Tracheophyta</taxon>
        <taxon>Spermatophyta</taxon>
        <taxon>Magnoliopsida</taxon>
        <taxon>eudicotyledons</taxon>
        <taxon>Gunneridae</taxon>
        <taxon>Pentapetalae</taxon>
        <taxon>rosids</taxon>
        <taxon>fabids</taxon>
        <taxon>Malpighiales</taxon>
        <taxon>Euphorbiaceae</taxon>
        <taxon>Crotonoideae</taxon>
        <taxon>Micrandreae</taxon>
        <taxon>Hevea</taxon>
    </lineage>
</organism>
<comment type="caution">
    <text evidence="2">The sequence shown here is derived from an EMBL/GenBank/DDBJ whole genome shotgun (WGS) entry which is preliminary data.</text>
</comment>
<keyword evidence="3" id="KW-1185">Reference proteome</keyword>
<dbReference type="InterPro" id="IPR025558">
    <property type="entry name" value="DUF4283"/>
</dbReference>
<feature type="domain" description="DUF4283" evidence="1">
    <location>
        <begin position="31"/>
        <end position="89"/>
    </location>
</feature>
<reference evidence="2 3" key="1">
    <citation type="journal article" date="2020" name="Mol. Plant">
        <title>The Chromosome-Based Rubber Tree Genome Provides New Insights into Spurge Genome Evolution and Rubber Biosynthesis.</title>
        <authorList>
            <person name="Liu J."/>
            <person name="Shi C."/>
            <person name="Shi C.C."/>
            <person name="Li W."/>
            <person name="Zhang Q.J."/>
            <person name="Zhang Y."/>
            <person name="Li K."/>
            <person name="Lu H.F."/>
            <person name="Shi C."/>
            <person name="Zhu S.T."/>
            <person name="Xiao Z.Y."/>
            <person name="Nan H."/>
            <person name="Yue Y."/>
            <person name="Zhu X.G."/>
            <person name="Wu Y."/>
            <person name="Hong X.N."/>
            <person name="Fan G.Y."/>
            <person name="Tong Y."/>
            <person name="Zhang D."/>
            <person name="Mao C.L."/>
            <person name="Liu Y.L."/>
            <person name="Hao S.J."/>
            <person name="Liu W.Q."/>
            <person name="Lv M.Q."/>
            <person name="Zhang H.B."/>
            <person name="Liu Y."/>
            <person name="Hu-Tang G.R."/>
            <person name="Wang J.P."/>
            <person name="Wang J.H."/>
            <person name="Sun Y.H."/>
            <person name="Ni S.B."/>
            <person name="Chen W.B."/>
            <person name="Zhang X.C."/>
            <person name="Jiao Y.N."/>
            <person name="Eichler E.E."/>
            <person name="Li G.H."/>
            <person name="Liu X."/>
            <person name="Gao L.Z."/>
        </authorList>
    </citation>
    <scope>NUCLEOTIDE SEQUENCE [LARGE SCALE GENOMIC DNA]</scope>
    <source>
        <strain evidence="3">cv. GT1</strain>
        <tissue evidence="2">Leaf</tissue>
    </source>
</reference>
<protein>
    <recommendedName>
        <fullName evidence="1">DUF4283 domain-containing protein</fullName>
    </recommendedName>
</protein>
<proteinExistence type="predicted"/>
<evidence type="ECO:0000313" key="2">
    <source>
        <dbReference type="EMBL" id="KAF2301021.1"/>
    </source>
</evidence>
<name>A0A6A6LHT8_HEVBR</name>
<sequence>MDFANMILMAIEDKDEDEVLVSDFLEEQAQQENLDYYLIGRFLTERTINFNVMRNIFANLWCPGSGVCIKEVGPKLFSFQFFHPVDLKSRLGYTNQFCEVLFENGGVEPIRGWGP</sequence>
<dbReference type="Proteomes" id="UP000467840">
    <property type="component" value="Chromosome 4"/>
</dbReference>